<name>A0ABN8LR09_9CNID</name>
<accession>A0ABN8LR09</accession>
<feature type="domain" description="BRCT" evidence="14">
    <location>
        <begin position="18"/>
        <end position="94"/>
    </location>
</feature>
<evidence type="ECO:0000256" key="4">
    <source>
        <dbReference type="ARBA" id="ARBA00022895"/>
    </source>
</evidence>
<evidence type="ECO:0000313" key="16">
    <source>
        <dbReference type="Proteomes" id="UP001159427"/>
    </source>
</evidence>
<protein>
    <recommendedName>
        <fullName evidence="2 10">Telomeric repeat-binding factor 2-interacting protein 1</fullName>
        <shortName evidence="10">TERF2-interacting telomeric protein 1</shortName>
    </recommendedName>
    <alternativeName>
        <fullName evidence="9 10">Repressor/activator protein 1 homolog</fullName>
    </alternativeName>
</protein>
<evidence type="ECO:0000256" key="7">
    <source>
        <dbReference type="ARBA" id="ARBA00023163"/>
    </source>
</evidence>
<evidence type="ECO:0000259" key="13">
    <source>
        <dbReference type="Pfam" id="PF11626"/>
    </source>
</evidence>
<dbReference type="InterPro" id="IPR038104">
    <property type="entry name" value="Rap1_C_sf"/>
</dbReference>
<dbReference type="Gene3D" id="1.10.10.60">
    <property type="entry name" value="Homeodomain-like"/>
    <property type="match status" value="1"/>
</dbReference>
<evidence type="ECO:0000259" key="14">
    <source>
        <dbReference type="Pfam" id="PF16589"/>
    </source>
</evidence>
<dbReference type="PANTHER" id="PTHR16466:SF6">
    <property type="entry name" value="TELOMERIC REPEAT-BINDING FACTOR 2-INTERACTING PROTEIN 1"/>
    <property type="match status" value="1"/>
</dbReference>
<evidence type="ECO:0000256" key="5">
    <source>
        <dbReference type="ARBA" id="ARBA00023015"/>
    </source>
</evidence>
<comment type="subcellular location">
    <subcellularLocation>
        <location evidence="10">Nucleus</location>
    </subcellularLocation>
    <subcellularLocation>
        <location evidence="10">Chromosome</location>
        <location evidence="10">Telomere</location>
    </subcellularLocation>
</comment>
<comment type="similarity">
    <text evidence="1 10">Belongs to the RAP1 family.</text>
</comment>
<feature type="region of interest" description="Disordered" evidence="11">
    <location>
        <begin position="218"/>
        <end position="251"/>
    </location>
</feature>
<proteinExistence type="inferred from homology"/>
<comment type="function">
    <text evidence="10">Acts both as a regulator of telomere function and as a transcription regulator. Involved in the regulation of telomere length and protection as a component of the shelterin complex (telosome). Does not bind DNA directly: recruited to telomeric double-stranded 5'-TTAGGG-3' repeats via its interaction with terf2. Independently of its function in telomeres, also acts as a transcription regulator: recruited to extratelomeric 5'-TTAGGG-3' sites via its association with terf2 or other factors, and regulates gene expression.</text>
</comment>
<feature type="compositionally biased region" description="Basic and acidic residues" evidence="11">
    <location>
        <begin position="288"/>
        <end position="300"/>
    </location>
</feature>
<evidence type="ECO:0000256" key="1">
    <source>
        <dbReference type="ARBA" id="ARBA00010467"/>
    </source>
</evidence>
<organism evidence="15 16">
    <name type="scientific">Porites evermanni</name>
    <dbReference type="NCBI Taxonomy" id="104178"/>
    <lineage>
        <taxon>Eukaryota</taxon>
        <taxon>Metazoa</taxon>
        <taxon>Cnidaria</taxon>
        <taxon>Anthozoa</taxon>
        <taxon>Hexacorallia</taxon>
        <taxon>Scleractinia</taxon>
        <taxon>Fungiina</taxon>
        <taxon>Poritidae</taxon>
        <taxon>Porites</taxon>
    </lineage>
</organism>
<dbReference type="Pfam" id="PF16589">
    <property type="entry name" value="BRCT_2"/>
    <property type="match status" value="1"/>
</dbReference>
<keyword evidence="8 10" id="KW-0539">Nucleus</keyword>
<evidence type="ECO:0000256" key="11">
    <source>
        <dbReference type="SAM" id="MobiDB-lite"/>
    </source>
</evidence>
<feature type="domain" description="TERF2-interacting telomeric protein 1 Myb" evidence="12">
    <location>
        <begin position="132"/>
        <end position="189"/>
    </location>
</feature>
<feature type="region of interest" description="Disordered" evidence="11">
    <location>
        <begin position="288"/>
        <end position="464"/>
    </location>
</feature>
<feature type="compositionally biased region" description="Polar residues" evidence="11">
    <location>
        <begin position="218"/>
        <end position="234"/>
    </location>
</feature>
<evidence type="ECO:0000256" key="2">
    <source>
        <dbReference type="ARBA" id="ARBA00017805"/>
    </source>
</evidence>
<evidence type="ECO:0000256" key="3">
    <source>
        <dbReference type="ARBA" id="ARBA00022454"/>
    </source>
</evidence>
<dbReference type="Proteomes" id="UP001159427">
    <property type="component" value="Unassembled WGS sequence"/>
</dbReference>
<dbReference type="InterPro" id="IPR015010">
    <property type="entry name" value="TERF2IP_Myb"/>
</dbReference>
<dbReference type="Pfam" id="PF11626">
    <property type="entry name" value="Rap1_C"/>
    <property type="match status" value="1"/>
</dbReference>
<dbReference type="PANTHER" id="PTHR16466">
    <property type="entry name" value="TELOMERE REPEAT-BINDING FACTOR 2-INTERACTING PROTEIN 1"/>
    <property type="match status" value="1"/>
</dbReference>
<dbReference type="InterPro" id="IPR001357">
    <property type="entry name" value="BRCT_dom"/>
</dbReference>
<dbReference type="CDD" id="cd11655">
    <property type="entry name" value="rap1_myb-like"/>
    <property type="match status" value="1"/>
</dbReference>
<keyword evidence="4 10" id="KW-0779">Telomere</keyword>
<dbReference type="InterPro" id="IPR009057">
    <property type="entry name" value="Homeodomain-like_sf"/>
</dbReference>
<sequence>MAEVSGKDELPRCSTLFLTEDGSPMLFYMTPSLMKTRLRPLIHHGGGELSSKVLKDSIMLADPSGGGNLSGYISSDYIFDSIKHNRLQDLKKYRLKPLGKSSPSKASKGQTNSRPTTSKILQSRKKGGRQVYTKEEDLALMLFVRQNKDFHAIKGNSLYKKAAKAKVTNHTWQSMRDHYLKVLLHKGRKPSDFEKQILKENQKKLQIVVKEKSTNCSVGQTSLRPYPRSQTTVSPKKKTNTEQDELISDYSSVSDAEDVDYDKMFDDNLLQLANESKLEKDRNEVERFEIEGQGKNENTKDPSNQEPKTRVVTRRMKMQMDEQGNVSDFDGEVSFREDSNRHSTDDEENKRPMAKRSRKGGKDVNETSNNIPVPRRSKRHGKVANEVVDKSPLFKMSKRDRLEVQDGHDKSPVPKQSRRDGKEGYAEGDKSPSVKVRRKEDLASVSQGGEALNAKDGSSPEAEKNKEDLVCLLNGVEDEEVTRRFLCFQALQTSIQKLESQWTVPQIIHSLLINSGMLDDAENYLQHGTAGKDVWSSEEDKILLSKDKEAISNLAKKRGLQSVLNRINFIEGFN</sequence>
<feature type="compositionally biased region" description="Polar residues" evidence="11">
    <location>
        <begin position="101"/>
        <end position="121"/>
    </location>
</feature>
<keyword evidence="5 10" id="KW-0805">Transcription regulation</keyword>
<comment type="caution">
    <text evidence="15">The sequence shown here is derived from an EMBL/GenBank/DDBJ whole genome shotgun (WGS) entry which is preliminary data.</text>
</comment>
<evidence type="ECO:0000313" key="15">
    <source>
        <dbReference type="EMBL" id="CAH3018012.1"/>
    </source>
</evidence>
<evidence type="ECO:0000256" key="9">
    <source>
        <dbReference type="ARBA" id="ARBA00032471"/>
    </source>
</evidence>
<feature type="domain" description="TRF2-interacting telomeric protein/Rap1 C-terminal" evidence="13">
    <location>
        <begin position="529"/>
        <end position="571"/>
    </location>
</feature>
<keyword evidence="3 10" id="KW-0158">Chromosome</keyword>
<evidence type="ECO:0000256" key="8">
    <source>
        <dbReference type="ARBA" id="ARBA00023242"/>
    </source>
</evidence>
<gene>
    <name evidence="15" type="ORF">PEVE_00040853</name>
</gene>
<dbReference type="EMBL" id="CALNXI010000076">
    <property type="protein sequence ID" value="CAH3018012.1"/>
    <property type="molecule type" value="Genomic_DNA"/>
</dbReference>
<keyword evidence="7 10" id="KW-0804">Transcription</keyword>
<evidence type="ECO:0000256" key="10">
    <source>
        <dbReference type="RuleBase" id="RU367107"/>
    </source>
</evidence>
<evidence type="ECO:0000259" key="12">
    <source>
        <dbReference type="Pfam" id="PF08914"/>
    </source>
</evidence>
<dbReference type="Pfam" id="PF08914">
    <property type="entry name" value="Myb_Rap1"/>
    <property type="match status" value="1"/>
</dbReference>
<comment type="subunit">
    <text evidence="10">Homodimer.</text>
</comment>
<dbReference type="SUPFAM" id="SSF46689">
    <property type="entry name" value="Homeodomain-like"/>
    <property type="match status" value="1"/>
</dbReference>
<feature type="compositionally biased region" description="Basic and acidic residues" evidence="11">
    <location>
        <begin position="333"/>
        <end position="351"/>
    </location>
</feature>
<keyword evidence="6 10" id="KW-0010">Activator</keyword>
<feature type="region of interest" description="Disordered" evidence="11">
    <location>
        <begin position="95"/>
        <end position="128"/>
    </location>
</feature>
<dbReference type="InterPro" id="IPR039595">
    <property type="entry name" value="TE2IP/Rap1"/>
</dbReference>
<evidence type="ECO:0000256" key="6">
    <source>
        <dbReference type="ARBA" id="ARBA00023159"/>
    </source>
</evidence>
<feature type="compositionally biased region" description="Basic and acidic residues" evidence="11">
    <location>
        <begin position="397"/>
        <end position="442"/>
    </location>
</feature>
<keyword evidence="16" id="KW-1185">Reference proteome</keyword>
<dbReference type="InterPro" id="IPR021661">
    <property type="entry name" value="Rap1_C"/>
</dbReference>
<reference evidence="15 16" key="1">
    <citation type="submission" date="2022-05" db="EMBL/GenBank/DDBJ databases">
        <authorList>
            <consortium name="Genoscope - CEA"/>
            <person name="William W."/>
        </authorList>
    </citation>
    <scope>NUCLEOTIDE SEQUENCE [LARGE SCALE GENOMIC DNA]</scope>
</reference>
<dbReference type="Gene3D" id="1.10.10.2170">
    <property type="match status" value="1"/>
</dbReference>